<organism evidence="7 8">
    <name type="scientific">Tritrichomonas foetus</name>
    <dbReference type="NCBI Taxonomy" id="1144522"/>
    <lineage>
        <taxon>Eukaryota</taxon>
        <taxon>Metamonada</taxon>
        <taxon>Parabasalia</taxon>
        <taxon>Tritrichomonadida</taxon>
        <taxon>Tritrichomonadidae</taxon>
        <taxon>Tritrichomonas</taxon>
    </lineage>
</organism>
<dbReference type="Proteomes" id="UP000179807">
    <property type="component" value="Unassembled WGS sequence"/>
</dbReference>
<dbReference type="InterPro" id="IPR031309">
    <property type="entry name" value="Ribosomal_uL5_C"/>
</dbReference>
<dbReference type="GO" id="GO:0005840">
    <property type="term" value="C:ribosome"/>
    <property type="evidence" value="ECO:0007669"/>
    <property type="project" value="UniProtKB-KW"/>
</dbReference>
<dbReference type="InterPro" id="IPR031310">
    <property type="entry name" value="Ribosomal_uL5_N"/>
</dbReference>
<evidence type="ECO:0000259" key="5">
    <source>
        <dbReference type="Pfam" id="PF00281"/>
    </source>
</evidence>
<dbReference type="VEuPathDB" id="TrichDB:TRFO_01062"/>
<protein>
    <submittedName>
        <fullName evidence="7">60S ribosomal protein L11-1</fullName>
    </submittedName>
</protein>
<dbReference type="EMBL" id="MLAK01000593">
    <property type="protein sequence ID" value="OHT11161.1"/>
    <property type="molecule type" value="Genomic_DNA"/>
</dbReference>
<name>A0A1J4KIG7_9EUKA</name>
<dbReference type="GO" id="GO:0003735">
    <property type="term" value="F:structural constituent of ribosome"/>
    <property type="evidence" value="ECO:0007669"/>
    <property type="project" value="InterPro"/>
</dbReference>
<dbReference type="FunFam" id="3.30.1440.10:FF:000002">
    <property type="entry name" value="60S ribosomal protein L11"/>
    <property type="match status" value="1"/>
</dbReference>
<dbReference type="InterPro" id="IPR002132">
    <property type="entry name" value="Ribosomal_uL5"/>
</dbReference>
<dbReference type="NCBIfam" id="NF003258">
    <property type="entry name" value="PRK04219.1"/>
    <property type="match status" value="1"/>
</dbReference>
<keyword evidence="3 4" id="KW-0687">Ribonucleoprotein</keyword>
<dbReference type="InterPro" id="IPR057266">
    <property type="entry name" value="Ribosomal_uL5_euk/arc-type"/>
</dbReference>
<evidence type="ECO:0000256" key="1">
    <source>
        <dbReference type="ARBA" id="ARBA00008553"/>
    </source>
</evidence>
<dbReference type="InterPro" id="IPR022803">
    <property type="entry name" value="Ribosomal_uL5_dom_sf"/>
</dbReference>
<evidence type="ECO:0000256" key="4">
    <source>
        <dbReference type="RuleBase" id="RU003930"/>
    </source>
</evidence>
<gene>
    <name evidence="7" type="ORF">TRFO_01062</name>
</gene>
<dbReference type="SUPFAM" id="SSF55282">
    <property type="entry name" value="RL5-like"/>
    <property type="match status" value="1"/>
</dbReference>
<evidence type="ECO:0000313" key="7">
    <source>
        <dbReference type="EMBL" id="OHT11161.1"/>
    </source>
</evidence>
<comment type="caution">
    <text evidence="7">The sequence shown here is derived from an EMBL/GenBank/DDBJ whole genome shotgun (WGS) entry which is preliminary data.</text>
</comment>
<sequence>MAQQQQQQHKLNDIRVAKLCININPGQVGDQVTRASRVIEQLTQQKAMLARSHRTIPKFGIRRNDKIAAYVTVRGPRALKILNDALQVLDFEISARCFSNTGNFGFGIKEHIDLGLKYDRDIGIHGMDLYVVLERPGNRVARRKHCQSRIGPKQRVTKAEAQEWYIQKFQGTLLK</sequence>
<feature type="domain" description="Large ribosomal subunit protein uL5 C-terminal" evidence="6">
    <location>
        <begin position="66"/>
        <end position="142"/>
    </location>
</feature>
<dbReference type="Pfam" id="PF00281">
    <property type="entry name" value="Ribosomal_L5"/>
    <property type="match status" value="1"/>
</dbReference>
<dbReference type="GO" id="GO:0006412">
    <property type="term" value="P:translation"/>
    <property type="evidence" value="ECO:0007669"/>
    <property type="project" value="InterPro"/>
</dbReference>
<reference evidence="7" key="1">
    <citation type="submission" date="2016-10" db="EMBL/GenBank/DDBJ databases">
        <authorList>
            <person name="Benchimol M."/>
            <person name="Almeida L.G."/>
            <person name="Vasconcelos A.T."/>
            <person name="Perreira-Neves A."/>
            <person name="Rosa I.A."/>
            <person name="Tasca T."/>
            <person name="Bogo M.R."/>
            <person name="de Souza W."/>
        </authorList>
    </citation>
    <scope>NUCLEOTIDE SEQUENCE [LARGE SCALE GENOMIC DNA]</scope>
    <source>
        <strain evidence="7">K</strain>
    </source>
</reference>
<dbReference type="PANTHER" id="PTHR11994">
    <property type="entry name" value="60S RIBOSOMAL PROTEIN L11-RELATED"/>
    <property type="match status" value="1"/>
</dbReference>
<dbReference type="OrthoDB" id="1734943at2759"/>
<dbReference type="AlphaFoldDB" id="A0A1J4KIG7"/>
<evidence type="ECO:0000313" key="8">
    <source>
        <dbReference type="Proteomes" id="UP000179807"/>
    </source>
</evidence>
<comment type="similarity">
    <text evidence="1 4">Belongs to the universal ribosomal protein uL5 family.</text>
</comment>
<keyword evidence="8" id="KW-1185">Reference proteome</keyword>
<dbReference type="RefSeq" id="XP_068364297.1">
    <property type="nucleotide sequence ID" value="XM_068489886.1"/>
</dbReference>
<accession>A0A1J4KIG7</accession>
<dbReference type="Gene3D" id="3.30.1440.10">
    <property type="match status" value="1"/>
</dbReference>
<dbReference type="Pfam" id="PF00673">
    <property type="entry name" value="Ribosomal_L5_C"/>
    <property type="match status" value="1"/>
</dbReference>
<dbReference type="PIRSF" id="PIRSF002161">
    <property type="entry name" value="Ribosomal_L5"/>
    <property type="match status" value="1"/>
</dbReference>
<evidence type="ECO:0000256" key="2">
    <source>
        <dbReference type="ARBA" id="ARBA00022980"/>
    </source>
</evidence>
<evidence type="ECO:0000256" key="3">
    <source>
        <dbReference type="ARBA" id="ARBA00023274"/>
    </source>
</evidence>
<evidence type="ECO:0000259" key="6">
    <source>
        <dbReference type="Pfam" id="PF00673"/>
    </source>
</evidence>
<dbReference type="GeneID" id="94824590"/>
<keyword evidence="2 4" id="KW-0689">Ribosomal protein</keyword>
<feature type="domain" description="Large ribosomal subunit protein uL5 N-terminal" evidence="5">
    <location>
        <begin position="12"/>
        <end position="62"/>
    </location>
</feature>
<dbReference type="GO" id="GO:1990904">
    <property type="term" value="C:ribonucleoprotein complex"/>
    <property type="evidence" value="ECO:0007669"/>
    <property type="project" value="UniProtKB-KW"/>
</dbReference>
<proteinExistence type="inferred from homology"/>